<evidence type="ECO:0000256" key="1">
    <source>
        <dbReference type="ARBA" id="ARBA00007847"/>
    </source>
</evidence>
<dbReference type="Proteomes" id="UP001499990">
    <property type="component" value="Unassembled WGS sequence"/>
</dbReference>
<dbReference type="Pfam" id="PF01177">
    <property type="entry name" value="Asp_Glu_race"/>
    <property type="match status" value="1"/>
</dbReference>
<organism evidence="3 4">
    <name type="scientific">Streptomyces sannanensis</name>
    <dbReference type="NCBI Taxonomy" id="285536"/>
    <lineage>
        <taxon>Bacteria</taxon>
        <taxon>Bacillati</taxon>
        <taxon>Actinomycetota</taxon>
        <taxon>Actinomycetes</taxon>
        <taxon>Kitasatosporales</taxon>
        <taxon>Streptomycetaceae</taxon>
        <taxon>Streptomyces</taxon>
    </lineage>
</organism>
<name>A0ABP6SKT3_9ACTN</name>
<dbReference type="NCBIfam" id="TIGR00035">
    <property type="entry name" value="asp_race"/>
    <property type="match status" value="1"/>
</dbReference>
<gene>
    <name evidence="3" type="ORF">GCM10020367_62970</name>
</gene>
<dbReference type="InterPro" id="IPR001920">
    <property type="entry name" value="Asp/Glu_race"/>
</dbReference>
<accession>A0ABP6SKT3</accession>
<dbReference type="RefSeq" id="WP_345044004.1">
    <property type="nucleotide sequence ID" value="NZ_BAAAYL010000001.1"/>
</dbReference>
<dbReference type="PANTHER" id="PTHR21198:SF7">
    <property type="entry name" value="ASPARTATE-GLUTAMATE RACEMASE FAMILY"/>
    <property type="match status" value="1"/>
</dbReference>
<dbReference type="EMBL" id="BAAAYL010000001">
    <property type="protein sequence ID" value="GAA3379440.1"/>
    <property type="molecule type" value="Genomic_DNA"/>
</dbReference>
<evidence type="ECO:0000256" key="2">
    <source>
        <dbReference type="ARBA" id="ARBA00023235"/>
    </source>
</evidence>
<comment type="caution">
    <text evidence="3">The sequence shown here is derived from an EMBL/GenBank/DDBJ whole genome shotgun (WGS) entry which is preliminary data.</text>
</comment>
<keyword evidence="4" id="KW-1185">Reference proteome</keyword>
<dbReference type="InterPro" id="IPR004380">
    <property type="entry name" value="Asp_race"/>
</dbReference>
<protein>
    <submittedName>
        <fullName evidence="3">Aspartate/glutamate racemase family protein</fullName>
    </submittedName>
</protein>
<dbReference type="InterPro" id="IPR018187">
    <property type="entry name" value="Asp/Glu_racemase_AS_1"/>
</dbReference>
<reference evidence="4" key="1">
    <citation type="journal article" date="2019" name="Int. J. Syst. Evol. Microbiol.">
        <title>The Global Catalogue of Microorganisms (GCM) 10K type strain sequencing project: providing services to taxonomists for standard genome sequencing and annotation.</title>
        <authorList>
            <consortium name="The Broad Institute Genomics Platform"/>
            <consortium name="The Broad Institute Genome Sequencing Center for Infectious Disease"/>
            <person name="Wu L."/>
            <person name="Ma J."/>
        </authorList>
    </citation>
    <scope>NUCLEOTIDE SEQUENCE [LARGE SCALE GENOMIC DNA]</scope>
    <source>
        <strain evidence="4">JCM 9651</strain>
    </source>
</reference>
<dbReference type="InterPro" id="IPR015942">
    <property type="entry name" value="Asp/Glu/hydantoin_racemase"/>
</dbReference>
<sequence length="237" mass="25472">MISVTRKVGIIGGMSWPSSVTYYREINQRVAARLGGSHSADIILWSGDYHHVEQAQLRGDWREASRLVGVAAAALEAAGAEFLAIACNTMHAVADDIPKYSSLPLVSLIDSTVDKLTGGARVAVLGTNATARMPAFFKGFAKAGVRVVDLGPEVQQELDRIIYEELCRGRVVPESAARLGEIGMLAMERGAEKVILACTELNLLVDSAPPSAVPWLDTTMVHVDAIVEASLRFRESV</sequence>
<dbReference type="Gene3D" id="3.40.50.1860">
    <property type="match status" value="2"/>
</dbReference>
<evidence type="ECO:0000313" key="3">
    <source>
        <dbReference type="EMBL" id="GAA3379440.1"/>
    </source>
</evidence>
<keyword evidence="2" id="KW-0413">Isomerase</keyword>
<dbReference type="SUPFAM" id="SSF53681">
    <property type="entry name" value="Aspartate/glutamate racemase"/>
    <property type="match status" value="2"/>
</dbReference>
<proteinExistence type="inferred from homology"/>
<comment type="similarity">
    <text evidence="1">Belongs to the aspartate/glutamate racemases family.</text>
</comment>
<dbReference type="PANTHER" id="PTHR21198">
    <property type="entry name" value="GLUTAMATE RACEMASE"/>
    <property type="match status" value="1"/>
</dbReference>
<evidence type="ECO:0000313" key="4">
    <source>
        <dbReference type="Proteomes" id="UP001499990"/>
    </source>
</evidence>
<dbReference type="PROSITE" id="PS00923">
    <property type="entry name" value="ASP_GLU_RACEMASE_1"/>
    <property type="match status" value="1"/>
</dbReference>